<name>A0AAP6BM90_9ACTN</name>
<evidence type="ECO:0000313" key="5">
    <source>
        <dbReference type="Proteomes" id="UP001272987"/>
    </source>
</evidence>
<reference evidence="3 5" key="1">
    <citation type="journal article" date="2023" name="Microb. Genom.">
        <title>Mesoterricola silvestris gen. nov., sp. nov., Mesoterricola sediminis sp. nov., Geothrix oryzae sp. nov., Geothrix edaphica sp. nov., Geothrix rubra sp. nov., and Geothrix limicola sp. nov., six novel members of Acidobacteriota isolated from soils.</title>
        <authorList>
            <person name="Weisberg A.J."/>
            <person name="Pearce E."/>
            <person name="Kramer C.G."/>
            <person name="Chang J.H."/>
            <person name="Clarke C.R."/>
        </authorList>
    </citation>
    <scope>NUCLEOTIDE SEQUENCE</scope>
    <source>
        <strain evidence="4 5">NB05-1H</strain>
        <strain evidence="3">NRRL_B-16521</strain>
    </source>
</reference>
<evidence type="ECO:0000313" key="4">
    <source>
        <dbReference type="EMBL" id="MDX3026163.1"/>
    </source>
</evidence>
<keyword evidence="5" id="KW-1185">Reference proteome</keyword>
<dbReference type="AlphaFoldDB" id="A0AAP6BM90"/>
<dbReference type="EMBL" id="JARAWC010000109">
    <property type="protein sequence ID" value="MDX2967391.1"/>
    <property type="molecule type" value="Genomic_DNA"/>
</dbReference>
<evidence type="ECO:0000256" key="1">
    <source>
        <dbReference type="SAM" id="MobiDB-lite"/>
    </source>
</evidence>
<organism evidence="3 6">
    <name type="scientific">Streptomyces acidiscabies</name>
    <dbReference type="NCBI Taxonomy" id="42234"/>
    <lineage>
        <taxon>Bacteria</taxon>
        <taxon>Bacillati</taxon>
        <taxon>Actinomycetota</taxon>
        <taxon>Actinomycetes</taxon>
        <taxon>Kitasatosporales</taxon>
        <taxon>Streptomycetaceae</taxon>
        <taxon>Streptomyces</taxon>
    </lineage>
</organism>
<evidence type="ECO:0000313" key="6">
    <source>
        <dbReference type="Proteomes" id="UP001282288"/>
    </source>
</evidence>
<protein>
    <recommendedName>
        <fullName evidence="2">Peptidase C31 domain-containing protein</fullName>
    </recommendedName>
</protein>
<dbReference type="InterPro" id="IPR008741">
    <property type="entry name" value="AV_PCPalpha"/>
</dbReference>
<accession>A0AAP6BM90</accession>
<dbReference type="Proteomes" id="UP001282288">
    <property type="component" value="Unassembled WGS sequence"/>
</dbReference>
<dbReference type="EMBL" id="JARAWP010000075">
    <property type="protein sequence ID" value="MDX3026163.1"/>
    <property type="molecule type" value="Genomic_DNA"/>
</dbReference>
<feature type="region of interest" description="Disordered" evidence="1">
    <location>
        <begin position="39"/>
        <end position="77"/>
    </location>
</feature>
<dbReference type="Proteomes" id="UP001272987">
    <property type="component" value="Unassembled WGS sequence"/>
</dbReference>
<dbReference type="RefSeq" id="WP_010360853.1">
    <property type="nucleotide sequence ID" value="NZ_BCMK01000172.1"/>
</dbReference>
<dbReference type="PROSITE" id="PS51539">
    <property type="entry name" value="AV_PCP_ALPHA"/>
    <property type="match status" value="1"/>
</dbReference>
<dbReference type="GO" id="GO:0004197">
    <property type="term" value="F:cysteine-type endopeptidase activity"/>
    <property type="evidence" value="ECO:0007669"/>
    <property type="project" value="InterPro"/>
</dbReference>
<sequence length="223" mass="23282">MKPSHASPEPGQVRRRMLLGTLVLVVLLAVAGTVGYLNRPTSSPSSAPLPSPAAPLSSHPSPSPSATGPASSLLPPTTRDPLAYAKAAAVALWSYDTRARTQSEHLALLHRWLSTEKKVTDAGSVDALVPSPSLWGEMASSLQYATATASDAQYPVAFAKALREEPSRLTTAYVYAVTVTGKQRIAWKGSPKGGAETRSVTLAVQCRPGRACALAGVFPAVAQ</sequence>
<evidence type="ECO:0000259" key="2">
    <source>
        <dbReference type="PROSITE" id="PS51539"/>
    </source>
</evidence>
<feature type="domain" description="Peptidase C31" evidence="2">
    <location>
        <begin position="205"/>
        <end position="223"/>
    </location>
</feature>
<dbReference type="GeneID" id="69810969"/>
<proteinExistence type="predicted"/>
<evidence type="ECO:0000313" key="3">
    <source>
        <dbReference type="EMBL" id="MDX2967391.1"/>
    </source>
</evidence>
<gene>
    <name evidence="3" type="ORF">PV399_48015</name>
    <name evidence="4" type="ORF">PV666_51160</name>
</gene>
<comment type="caution">
    <text evidence="3">The sequence shown here is derived from an EMBL/GenBank/DDBJ whole genome shotgun (WGS) entry which is preliminary data.</text>
</comment>
<feature type="compositionally biased region" description="Low complexity" evidence="1">
    <location>
        <begin position="54"/>
        <end position="76"/>
    </location>
</feature>